<evidence type="ECO:0000313" key="3">
    <source>
        <dbReference type="Proteomes" id="UP000252586"/>
    </source>
</evidence>
<comment type="caution">
    <text evidence="2">The sequence shown here is derived from an EMBL/GenBank/DDBJ whole genome shotgun (WGS) entry which is preliminary data.</text>
</comment>
<dbReference type="Proteomes" id="UP000252586">
    <property type="component" value="Unassembled WGS sequence"/>
</dbReference>
<name>A0A366DAA5_9NOCA</name>
<evidence type="ECO:0000313" key="2">
    <source>
        <dbReference type="EMBL" id="RBO86946.1"/>
    </source>
</evidence>
<proteinExistence type="predicted"/>
<evidence type="ECO:0000256" key="1">
    <source>
        <dbReference type="SAM" id="MobiDB-lite"/>
    </source>
</evidence>
<accession>A0A366DAA5</accession>
<protein>
    <submittedName>
        <fullName evidence="2">Uncharacterized protein</fullName>
    </submittedName>
</protein>
<gene>
    <name evidence="2" type="ORF">DFR74_112121</name>
</gene>
<feature type="region of interest" description="Disordered" evidence="1">
    <location>
        <begin position="189"/>
        <end position="215"/>
    </location>
</feature>
<organism evidence="2 3">
    <name type="scientific">Nocardia puris</name>
    <dbReference type="NCBI Taxonomy" id="208602"/>
    <lineage>
        <taxon>Bacteria</taxon>
        <taxon>Bacillati</taxon>
        <taxon>Actinomycetota</taxon>
        <taxon>Actinomycetes</taxon>
        <taxon>Mycobacteriales</taxon>
        <taxon>Nocardiaceae</taxon>
        <taxon>Nocardia</taxon>
    </lineage>
</organism>
<sequence length="238" mass="24837">MRFAHRFLWGTGAGDPGGAARRSGVRGKGIRVPDARAGGNGEGPGHDGAGNCHLYGFVQSGITWISSNHVVYHWLWIVRGHLRVGRRPAPRVVTGVVSARRCAVVAVVNAAATLANSRGPQPGHSDCAMFAVTDIGAFRAVGCTVCRVSAADSGYGDALVNSGRIAVAAGGSELNLSLLGPNVSRPGCPIVANKESMPQEAEPRRRNARMRTPCGAPGQENYTSRCVSGFPSVFVPKV</sequence>
<keyword evidence="3" id="KW-1185">Reference proteome</keyword>
<feature type="region of interest" description="Disordered" evidence="1">
    <location>
        <begin position="17"/>
        <end position="44"/>
    </location>
</feature>
<dbReference type="EMBL" id="QNRE01000012">
    <property type="protein sequence ID" value="RBO86946.1"/>
    <property type="molecule type" value="Genomic_DNA"/>
</dbReference>
<dbReference type="AlphaFoldDB" id="A0A366DAA5"/>
<reference evidence="2 3" key="1">
    <citation type="submission" date="2018-06" db="EMBL/GenBank/DDBJ databases">
        <title>Genomic Encyclopedia of Type Strains, Phase IV (KMG-IV): sequencing the most valuable type-strain genomes for metagenomic binning, comparative biology and taxonomic classification.</title>
        <authorList>
            <person name="Goeker M."/>
        </authorList>
    </citation>
    <scope>NUCLEOTIDE SEQUENCE [LARGE SCALE GENOMIC DNA]</scope>
    <source>
        <strain evidence="2 3">DSM 44599</strain>
    </source>
</reference>